<sequence length="108" mass="10836">MATNEYLRDAVHVTLPVASGVKSGQAVKVGSLVGVAITDRAEDGTATVWRAGAFNLSVTGAVTNVGDPVYITSSGQLTATATDNTLFGYALATKAAAAAEIPVAIAQV</sequence>
<proteinExistence type="predicted"/>
<dbReference type="Pfam" id="PF09956">
    <property type="entry name" value="Phage_cement_2"/>
    <property type="match status" value="1"/>
</dbReference>
<dbReference type="Proteomes" id="UP000248783">
    <property type="component" value="Unassembled WGS sequence"/>
</dbReference>
<dbReference type="AlphaFoldDB" id="A0A2W5WVN9"/>
<accession>A0A2W5WVN9</accession>
<dbReference type="EMBL" id="QKWH01000001">
    <property type="protein sequence ID" value="PZR55230.1"/>
    <property type="molecule type" value="Genomic_DNA"/>
</dbReference>
<reference evidence="1 2" key="1">
    <citation type="submission" date="2018-06" db="EMBL/GenBank/DDBJ databases">
        <title>Whole genome sequencing of a novel hydrocarbon degrading bacterial strain, PW21 isolated from oil contaminated produced water sample.</title>
        <authorList>
            <person name="Nagkirti P."/>
            <person name="Shaikh A."/>
            <person name="Gowdaman V."/>
            <person name="Engineer A.E."/>
            <person name="Dagar S."/>
            <person name="Dhakephalkar P.K."/>
        </authorList>
    </citation>
    <scope>NUCLEOTIDE SEQUENCE [LARGE SCALE GENOMIC DNA]</scope>
    <source>
        <strain evidence="1 2">PW21</strain>
    </source>
</reference>
<gene>
    <name evidence="1" type="ORF">DNL40_02345</name>
</gene>
<evidence type="ECO:0000313" key="1">
    <source>
        <dbReference type="EMBL" id="PZR55230.1"/>
    </source>
</evidence>
<protein>
    <recommendedName>
        <fullName evidence="3">DUF2190 family protein</fullName>
    </recommendedName>
</protein>
<name>A0A2W5WVN9_9MICO</name>
<organism evidence="1 2">
    <name type="scientific">Xylanimonas oleitrophica</name>
    <dbReference type="NCBI Taxonomy" id="2607479"/>
    <lineage>
        <taxon>Bacteria</taxon>
        <taxon>Bacillati</taxon>
        <taxon>Actinomycetota</taxon>
        <taxon>Actinomycetes</taxon>
        <taxon>Micrococcales</taxon>
        <taxon>Promicromonosporaceae</taxon>
        <taxon>Xylanimonas</taxon>
    </lineage>
</organism>
<dbReference type="InterPro" id="IPR011231">
    <property type="entry name" value="Phage_VT1-Sakai_H0018"/>
</dbReference>
<dbReference type="RefSeq" id="WP_111249594.1">
    <property type="nucleotide sequence ID" value="NZ_QKWH01000001.1"/>
</dbReference>
<evidence type="ECO:0008006" key="3">
    <source>
        <dbReference type="Google" id="ProtNLM"/>
    </source>
</evidence>
<evidence type="ECO:0000313" key="2">
    <source>
        <dbReference type="Proteomes" id="UP000248783"/>
    </source>
</evidence>
<comment type="caution">
    <text evidence="1">The sequence shown here is derived from an EMBL/GenBank/DDBJ whole genome shotgun (WGS) entry which is preliminary data.</text>
</comment>
<keyword evidence="2" id="KW-1185">Reference proteome</keyword>